<protein>
    <submittedName>
        <fullName evidence="1">Uncharacterized protein</fullName>
    </submittedName>
</protein>
<keyword evidence="2" id="KW-1185">Reference proteome</keyword>
<accession>A0A0C2MEZ9</accession>
<organism evidence="1 2">
    <name type="scientific">Thelohanellus kitauei</name>
    <name type="common">Myxosporean</name>
    <dbReference type="NCBI Taxonomy" id="669202"/>
    <lineage>
        <taxon>Eukaryota</taxon>
        <taxon>Metazoa</taxon>
        <taxon>Cnidaria</taxon>
        <taxon>Myxozoa</taxon>
        <taxon>Myxosporea</taxon>
        <taxon>Bivalvulida</taxon>
        <taxon>Platysporina</taxon>
        <taxon>Myxobolidae</taxon>
        <taxon>Thelohanellus</taxon>
    </lineage>
</organism>
<dbReference type="EMBL" id="JWZT01003741">
    <property type="protein sequence ID" value="KII65691.1"/>
    <property type="molecule type" value="Genomic_DNA"/>
</dbReference>
<gene>
    <name evidence="1" type="ORF">RF11_16102</name>
</gene>
<evidence type="ECO:0000313" key="1">
    <source>
        <dbReference type="EMBL" id="KII65691.1"/>
    </source>
</evidence>
<dbReference type="Proteomes" id="UP000031668">
    <property type="component" value="Unassembled WGS sequence"/>
</dbReference>
<reference evidence="1 2" key="1">
    <citation type="journal article" date="2014" name="Genome Biol. Evol.">
        <title>The genome of the myxosporean Thelohanellus kitauei shows adaptations to nutrient acquisition within its fish host.</title>
        <authorList>
            <person name="Yang Y."/>
            <person name="Xiong J."/>
            <person name="Zhou Z."/>
            <person name="Huo F."/>
            <person name="Miao W."/>
            <person name="Ran C."/>
            <person name="Liu Y."/>
            <person name="Zhang J."/>
            <person name="Feng J."/>
            <person name="Wang M."/>
            <person name="Wang M."/>
            <person name="Wang L."/>
            <person name="Yao B."/>
        </authorList>
    </citation>
    <scope>NUCLEOTIDE SEQUENCE [LARGE SCALE GENOMIC DNA]</scope>
    <source>
        <strain evidence="1">Wuqing</strain>
    </source>
</reference>
<evidence type="ECO:0000313" key="2">
    <source>
        <dbReference type="Proteomes" id="UP000031668"/>
    </source>
</evidence>
<comment type="caution">
    <text evidence="1">The sequence shown here is derived from an EMBL/GenBank/DDBJ whole genome shotgun (WGS) entry which is preliminary data.</text>
</comment>
<sequence>MVWRGTNLNRCITARTLRRPQLRLCSRATDHTQRRQSSADRIGQCRTHTSQIFTPVPLPTRATIPKWHSFAGVIARFGHPMIENFKRWHINRKLPPQKK</sequence>
<proteinExistence type="predicted"/>
<name>A0A0C2MEZ9_THEKT</name>
<dbReference type="AlphaFoldDB" id="A0A0C2MEZ9"/>